<dbReference type="InterPro" id="IPR009057">
    <property type="entry name" value="Homeodomain-like_sf"/>
</dbReference>
<organism evidence="6 7">
    <name type="scientific">Nonomuraea spiralis</name>
    <dbReference type="NCBI Taxonomy" id="46182"/>
    <lineage>
        <taxon>Bacteria</taxon>
        <taxon>Bacillati</taxon>
        <taxon>Actinomycetota</taxon>
        <taxon>Actinomycetes</taxon>
        <taxon>Streptosporangiales</taxon>
        <taxon>Streptosporangiaceae</taxon>
        <taxon>Nonomuraea</taxon>
    </lineage>
</organism>
<feature type="domain" description="HTH tetR-type" evidence="4">
    <location>
        <begin position="29"/>
        <end position="76"/>
    </location>
</feature>
<protein>
    <submittedName>
        <fullName evidence="6">TetR/AcrR family transcriptional regulator</fullName>
    </submittedName>
</protein>
<dbReference type="EMBL" id="JBHMEI010000078">
    <property type="protein sequence ID" value="MFB9208782.1"/>
    <property type="molecule type" value="Genomic_DNA"/>
</dbReference>
<dbReference type="InterPro" id="IPR001647">
    <property type="entry name" value="HTH_TetR"/>
</dbReference>
<dbReference type="SUPFAM" id="SSF46689">
    <property type="entry name" value="Homeodomain-like"/>
    <property type="match status" value="1"/>
</dbReference>
<gene>
    <name evidence="6" type="ORF">ACFFV7_46900</name>
</gene>
<evidence type="ECO:0000313" key="7">
    <source>
        <dbReference type="Proteomes" id="UP001589647"/>
    </source>
</evidence>
<evidence type="ECO:0000259" key="4">
    <source>
        <dbReference type="Pfam" id="PF00440"/>
    </source>
</evidence>
<dbReference type="Pfam" id="PF17939">
    <property type="entry name" value="TetR_C_30"/>
    <property type="match status" value="1"/>
</dbReference>
<evidence type="ECO:0000313" key="6">
    <source>
        <dbReference type="EMBL" id="MFB9208782.1"/>
    </source>
</evidence>
<dbReference type="PANTHER" id="PTHR30055">
    <property type="entry name" value="HTH-TYPE TRANSCRIPTIONAL REGULATOR RUTR"/>
    <property type="match status" value="1"/>
</dbReference>
<dbReference type="InterPro" id="IPR050109">
    <property type="entry name" value="HTH-type_TetR-like_transc_reg"/>
</dbReference>
<accession>A0ABV5IW44</accession>
<sequence>MTKESAGESWRMSMSAVRAERVNATREQILAAAERLFAEQGVYAVSNRQISLAAGQGNNAAVGYHFGTKADLVRAIVRKRTEDVELLRRRMLAEVEGSTDVRDWVGCLVRSLTEYLSGLGTPTWYARFAAQMMTDPALRQIMSEEALTSPTLQRVVDGLRRCLPRLTPEVRAERADMAARLVVHMCAERERALAEGRPTVRPTWHDAATGLIDVVAAIWTAPATTGAADRTHQAEGTPS</sequence>
<keyword evidence="7" id="KW-1185">Reference proteome</keyword>
<proteinExistence type="predicted"/>
<feature type="domain" description="PsrA tetracyclin repressor-like C-terminal" evidence="5">
    <location>
        <begin position="124"/>
        <end position="217"/>
    </location>
</feature>
<evidence type="ECO:0000259" key="5">
    <source>
        <dbReference type="Pfam" id="PF17939"/>
    </source>
</evidence>
<keyword evidence="2" id="KW-0238">DNA-binding</keyword>
<dbReference type="Proteomes" id="UP001589647">
    <property type="component" value="Unassembled WGS sequence"/>
</dbReference>
<dbReference type="PANTHER" id="PTHR30055:SF234">
    <property type="entry name" value="HTH-TYPE TRANSCRIPTIONAL REGULATOR BETI"/>
    <property type="match status" value="1"/>
</dbReference>
<evidence type="ECO:0000256" key="1">
    <source>
        <dbReference type="ARBA" id="ARBA00023015"/>
    </source>
</evidence>
<dbReference type="Gene3D" id="1.10.357.10">
    <property type="entry name" value="Tetracycline Repressor, domain 2"/>
    <property type="match status" value="1"/>
</dbReference>
<keyword evidence="1" id="KW-0805">Transcription regulation</keyword>
<dbReference type="Pfam" id="PF00440">
    <property type="entry name" value="TetR_N"/>
    <property type="match status" value="1"/>
</dbReference>
<dbReference type="RefSeq" id="WP_229824003.1">
    <property type="nucleotide sequence ID" value="NZ_BMRC01000005.1"/>
</dbReference>
<name>A0ABV5IW44_9ACTN</name>
<evidence type="ECO:0000256" key="3">
    <source>
        <dbReference type="ARBA" id="ARBA00023163"/>
    </source>
</evidence>
<comment type="caution">
    <text evidence="6">The sequence shown here is derived from an EMBL/GenBank/DDBJ whole genome shotgun (WGS) entry which is preliminary data.</text>
</comment>
<dbReference type="InterPro" id="IPR041586">
    <property type="entry name" value="PsrA_TetR_C"/>
</dbReference>
<evidence type="ECO:0000256" key="2">
    <source>
        <dbReference type="ARBA" id="ARBA00023125"/>
    </source>
</evidence>
<keyword evidence="3" id="KW-0804">Transcription</keyword>
<reference evidence="6 7" key="1">
    <citation type="submission" date="2024-09" db="EMBL/GenBank/DDBJ databases">
        <authorList>
            <person name="Sun Q."/>
            <person name="Mori K."/>
        </authorList>
    </citation>
    <scope>NUCLEOTIDE SEQUENCE [LARGE SCALE GENOMIC DNA]</scope>
    <source>
        <strain evidence="6 7">CCM 3426</strain>
    </source>
</reference>